<feature type="region of interest" description="Disordered" evidence="10">
    <location>
        <begin position="52"/>
        <end position="74"/>
    </location>
</feature>
<accession>A0A6A3BX65</accession>
<evidence type="ECO:0000256" key="6">
    <source>
        <dbReference type="ARBA" id="ARBA00023159"/>
    </source>
</evidence>
<dbReference type="InterPro" id="IPR013783">
    <property type="entry name" value="Ig-like_fold"/>
</dbReference>
<dbReference type="SUPFAM" id="SSF52540">
    <property type="entry name" value="P-loop containing nucleoside triphosphate hydrolases"/>
    <property type="match status" value="1"/>
</dbReference>
<dbReference type="GO" id="GO:0006357">
    <property type="term" value="P:regulation of transcription by RNA polymerase II"/>
    <property type="evidence" value="ECO:0007669"/>
    <property type="project" value="TreeGrafter"/>
</dbReference>
<keyword evidence="5 9" id="KW-0040">ANK repeat</keyword>
<evidence type="ECO:0000256" key="8">
    <source>
        <dbReference type="ARBA" id="ARBA00023242"/>
    </source>
</evidence>
<dbReference type="SUPFAM" id="SSF48403">
    <property type="entry name" value="Ankyrin repeat"/>
    <property type="match status" value="1"/>
</dbReference>
<dbReference type="AlphaFoldDB" id="A0A6A3BX65"/>
<evidence type="ECO:0000313" key="12">
    <source>
        <dbReference type="EMBL" id="KAE8720511.1"/>
    </source>
</evidence>
<keyword evidence="6" id="KW-0010">Activator</keyword>
<dbReference type="InterPro" id="IPR027417">
    <property type="entry name" value="P-loop_NTPase"/>
</dbReference>
<dbReference type="GO" id="GO:0003690">
    <property type="term" value="F:double-stranded DNA binding"/>
    <property type="evidence" value="ECO:0007669"/>
    <property type="project" value="TreeGrafter"/>
</dbReference>
<comment type="similarity">
    <text evidence="2">Belongs to the CAMTA family.</text>
</comment>
<dbReference type="SMART" id="SM00248">
    <property type="entry name" value="ANK"/>
    <property type="match status" value="3"/>
</dbReference>
<dbReference type="GO" id="GO:0003712">
    <property type="term" value="F:transcription coregulator activity"/>
    <property type="evidence" value="ECO:0007669"/>
    <property type="project" value="TreeGrafter"/>
</dbReference>
<dbReference type="PROSITE" id="PS50096">
    <property type="entry name" value="IQ"/>
    <property type="match status" value="1"/>
</dbReference>
<dbReference type="Gene3D" id="1.20.5.190">
    <property type="match status" value="1"/>
</dbReference>
<feature type="domain" description="CG-1" evidence="11">
    <location>
        <begin position="1"/>
        <end position="50"/>
    </location>
</feature>
<dbReference type="PROSITE" id="PS50088">
    <property type="entry name" value="ANK_REPEAT"/>
    <property type="match status" value="1"/>
</dbReference>
<dbReference type="SUPFAM" id="SSF81296">
    <property type="entry name" value="E set domains"/>
    <property type="match status" value="1"/>
</dbReference>
<sequence>MIESVDVLHCYYAHGQFNENFQRRCYWMLDGEFEHIAFVHYREVKEGYRSGTSRLLPDPGSRSESLQTGSASSLAQQNSAAATIEISPASTSRVDWKGKTLSSEFEDVDSRDYPSADSPDRTVYGSISCSASVEPEVAGFWPGIHNLATNTISMPDQKLYIEQPATVDFKTHREVQLRVHDISDAVTCGDKLINNVGVQAVGEYPGKLIQELQQYDSNLIGVGTKVLLVGNFLRNKKLPDAAKWGCMFGEIEVSAEVLTNNVIRCQVPSHAPGRVPFYITCSNRLACNEINPPGFSFITAVKSTAQEEMHLQVRLAKLLHVGPRRKREWLINKVHEDGKGQGVIHLAASLGYEWAMDLIVAAGISPNFRDARGRTALHWASYFGREETVIVLIKLGASRGGVDDPTPSIPGGRTAADLASGRGHKGIAGYIAEADLITRLSSLTVNQNVVDNDAATMAAQAAVETASKSAQAAALIQAVFHALLSHFQSTKGNDDMSEVSLELGILGSWNRHQKMSNFGDYLHTAASKIQHKYRGRKGMNEFLKLRNRIVKIQARVRGHQVRKQYKKLLWSVCIVEKIILLWRRKGSGLLGFRMRTAIENAASDTDAGNEYEFLKVGQQQKVDGIGKALARVKSMARDQEALLKEEAMIATISIDSQIKALALAQAAVALHLINENYAAFHSKMQMTIPLLSSRTTFQVLFPFGLPSKHQGQNARQLVHVLTKNLPSKSYIYDATGSWN</sequence>
<dbReference type="PANTHER" id="PTHR23335:SF0">
    <property type="entry name" value="CALMODULIN-BINDING TRANSCRIPTION ACTIVATOR 2-LIKE ISOFORM X1"/>
    <property type="match status" value="1"/>
</dbReference>
<dbReference type="InterPro" id="IPR002110">
    <property type="entry name" value="Ankyrin_rpt"/>
</dbReference>
<dbReference type="Pfam" id="PF12796">
    <property type="entry name" value="Ank_2"/>
    <property type="match status" value="1"/>
</dbReference>
<keyword evidence="3" id="KW-0112">Calmodulin-binding</keyword>
<dbReference type="Pfam" id="PF00612">
    <property type="entry name" value="IQ"/>
    <property type="match status" value="1"/>
</dbReference>
<keyword evidence="8" id="KW-0539">Nucleus</keyword>
<evidence type="ECO:0000256" key="2">
    <source>
        <dbReference type="ARBA" id="ARBA00008267"/>
    </source>
</evidence>
<keyword evidence="4" id="KW-0346">Stress response</keyword>
<dbReference type="InterPro" id="IPR000048">
    <property type="entry name" value="IQ_motif_EF-hand-BS"/>
</dbReference>
<dbReference type="GO" id="GO:0005516">
    <property type="term" value="F:calmodulin binding"/>
    <property type="evidence" value="ECO:0007669"/>
    <property type="project" value="UniProtKB-KW"/>
</dbReference>
<dbReference type="Gene3D" id="2.60.40.10">
    <property type="entry name" value="Immunoglobulins"/>
    <property type="match status" value="1"/>
</dbReference>
<dbReference type="SMART" id="SM01076">
    <property type="entry name" value="CG-1"/>
    <property type="match status" value="1"/>
</dbReference>
<dbReference type="GO" id="GO:0005634">
    <property type="term" value="C:nucleus"/>
    <property type="evidence" value="ECO:0007669"/>
    <property type="project" value="UniProtKB-SubCell"/>
</dbReference>
<dbReference type="Pfam" id="PF03859">
    <property type="entry name" value="CG-1"/>
    <property type="match status" value="1"/>
</dbReference>
<gene>
    <name evidence="12" type="ORF">F3Y22_tig00019229pilonHSYRG00013</name>
</gene>
<evidence type="ECO:0000256" key="1">
    <source>
        <dbReference type="ARBA" id="ARBA00004123"/>
    </source>
</evidence>
<evidence type="ECO:0000259" key="11">
    <source>
        <dbReference type="PROSITE" id="PS51437"/>
    </source>
</evidence>
<dbReference type="PANTHER" id="PTHR23335">
    <property type="entry name" value="CALMODULIN-BINDING TRANSCRIPTION ACTIVATOR CAMTA"/>
    <property type="match status" value="1"/>
</dbReference>
<evidence type="ECO:0000256" key="5">
    <source>
        <dbReference type="ARBA" id="ARBA00023043"/>
    </source>
</evidence>
<evidence type="ECO:0000256" key="9">
    <source>
        <dbReference type="PROSITE-ProRule" id="PRU00023"/>
    </source>
</evidence>
<reference evidence="12" key="1">
    <citation type="submission" date="2019-09" db="EMBL/GenBank/DDBJ databases">
        <title>Draft genome information of white flower Hibiscus syriacus.</title>
        <authorList>
            <person name="Kim Y.-M."/>
        </authorList>
    </citation>
    <scope>NUCLEOTIDE SEQUENCE [LARGE SCALE GENOMIC DNA]</scope>
    <source>
        <strain evidence="12">YM2019G1</strain>
        <tissue evidence="12">Leaf</tissue>
    </source>
</reference>
<dbReference type="InterPro" id="IPR005559">
    <property type="entry name" value="CG-1_dom"/>
</dbReference>
<feature type="repeat" description="ANK" evidence="9">
    <location>
        <begin position="372"/>
        <end position="404"/>
    </location>
</feature>
<dbReference type="InterPro" id="IPR036770">
    <property type="entry name" value="Ankyrin_rpt-contain_sf"/>
</dbReference>
<evidence type="ECO:0000256" key="3">
    <source>
        <dbReference type="ARBA" id="ARBA00022860"/>
    </source>
</evidence>
<dbReference type="PROSITE" id="PS51437">
    <property type="entry name" value="CG_1"/>
    <property type="match status" value="1"/>
</dbReference>
<organism evidence="12">
    <name type="scientific">Hibiscus syriacus</name>
    <name type="common">Rose of Sharon</name>
    <dbReference type="NCBI Taxonomy" id="106335"/>
    <lineage>
        <taxon>Eukaryota</taxon>
        <taxon>Viridiplantae</taxon>
        <taxon>Streptophyta</taxon>
        <taxon>Embryophyta</taxon>
        <taxon>Tracheophyta</taxon>
        <taxon>Spermatophyta</taxon>
        <taxon>Magnoliopsida</taxon>
        <taxon>eudicotyledons</taxon>
        <taxon>Gunneridae</taxon>
        <taxon>Pentapetalae</taxon>
        <taxon>rosids</taxon>
        <taxon>malvids</taxon>
        <taxon>Malvales</taxon>
        <taxon>Malvaceae</taxon>
        <taxon>Malvoideae</taxon>
        <taxon>Hibiscus</taxon>
    </lineage>
</organism>
<evidence type="ECO:0000256" key="10">
    <source>
        <dbReference type="SAM" id="MobiDB-lite"/>
    </source>
</evidence>
<protein>
    <submittedName>
        <fullName evidence="12">Calmodulin-binding transcription activator protein with CG-1 and Ankyrin domains, putative isoform 2</fullName>
    </submittedName>
</protein>
<evidence type="ECO:0000256" key="7">
    <source>
        <dbReference type="ARBA" id="ARBA00023163"/>
    </source>
</evidence>
<keyword evidence="7" id="KW-0804">Transcription</keyword>
<dbReference type="EMBL" id="VEPZ02000717">
    <property type="protein sequence ID" value="KAE8720511.1"/>
    <property type="molecule type" value="Genomic_DNA"/>
</dbReference>
<comment type="subcellular location">
    <subcellularLocation>
        <location evidence="1">Nucleus</location>
    </subcellularLocation>
</comment>
<dbReference type="PROSITE" id="PS50297">
    <property type="entry name" value="ANK_REP_REGION"/>
    <property type="match status" value="1"/>
</dbReference>
<dbReference type="Gene3D" id="1.25.40.20">
    <property type="entry name" value="Ankyrin repeat-containing domain"/>
    <property type="match status" value="1"/>
</dbReference>
<dbReference type="SMART" id="SM00015">
    <property type="entry name" value="IQ"/>
    <property type="match status" value="1"/>
</dbReference>
<comment type="caution">
    <text evidence="12">The sequence shown here is derived from an EMBL/GenBank/DDBJ whole genome shotgun (WGS) entry which is preliminary data.</text>
</comment>
<dbReference type="InterPro" id="IPR014756">
    <property type="entry name" value="Ig_E-set"/>
</dbReference>
<name>A0A6A3BX65_HIBSY</name>
<evidence type="ECO:0000256" key="4">
    <source>
        <dbReference type="ARBA" id="ARBA00023016"/>
    </source>
</evidence>
<proteinExistence type="inferred from homology"/>